<protein>
    <recommendedName>
        <fullName evidence="2">PWWP domain-containing protein</fullName>
    </recommendedName>
</protein>
<comment type="caution">
    <text evidence="3">The sequence shown here is derived from an EMBL/GenBank/DDBJ whole genome shotgun (WGS) entry which is preliminary data.</text>
</comment>
<feature type="region of interest" description="Disordered" evidence="1">
    <location>
        <begin position="274"/>
        <end position="296"/>
    </location>
</feature>
<evidence type="ECO:0000259" key="2">
    <source>
        <dbReference type="PROSITE" id="PS50812"/>
    </source>
</evidence>
<evidence type="ECO:0000313" key="4">
    <source>
        <dbReference type="Proteomes" id="UP001412067"/>
    </source>
</evidence>
<dbReference type="PANTHER" id="PTHR33697">
    <property type="entry name" value="T17B22.17 PROTEIN-RELATED"/>
    <property type="match status" value="1"/>
</dbReference>
<feature type="compositionally biased region" description="Basic residues" evidence="1">
    <location>
        <begin position="673"/>
        <end position="691"/>
    </location>
</feature>
<dbReference type="Pfam" id="PF00855">
    <property type="entry name" value="PWWP"/>
    <property type="match status" value="1"/>
</dbReference>
<feature type="domain" description="PWWP" evidence="2">
    <location>
        <begin position="19"/>
        <end position="74"/>
    </location>
</feature>
<feature type="region of interest" description="Disordered" evidence="1">
    <location>
        <begin position="493"/>
        <end position="513"/>
    </location>
</feature>
<dbReference type="EMBL" id="JBBWWR010000016">
    <property type="protein sequence ID" value="KAK8947942.1"/>
    <property type="molecule type" value="Genomic_DNA"/>
</dbReference>
<reference evidence="3 4" key="1">
    <citation type="journal article" date="2022" name="Nat. Plants">
        <title>Genomes of leafy and leafless Platanthera orchids illuminate the evolution of mycoheterotrophy.</title>
        <authorList>
            <person name="Li M.H."/>
            <person name="Liu K.W."/>
            <person name="Li Z."/>
            <person name="Lu H.C."/>
            <person name="Ye Q.L."/>
            <person name="Zhang D."/>
            <person name="Wang J.Y."/>
            <person name="Li Y.F."/>
            <person name="Zhong Z.M."/>
            <person name="Liu X."/>
            <person name="Yu X."/>
            <person name="Liu D.K."/>
            <person name="Tu X.D."/>
            <person name="Liu B."/>
            <person name="Hao Y."/>
            <person name="Liao X.Y."/>
            <person name="Jiang Y.T."/>
            <person name="Sun W.H."/>
            <person name="Chen J."/>
            <person name="Chen Y.Q."/>
            <person name="Ai Y."/>
            <person name="Zhai J.W."/>
            <person name="Wu S.S."/>
            <person name="Zhou Z."/>
            <person name="Hsiao Y.Y."/>
            <person name="Wu W.L."/>
            <person name="Chen Y.Y."/>
            <person name="Lin Y.F."/>
            <person name="Hsu J.L."/>
            <person name="Li C.Y."/>
            <person name="Wang Z.W."/>
            <person name="Zhao X."/>
            <person name="Zhong W.Y."/>
            <person name="Ma X.K."/>
            <person name="Ma L."/>
            <person name="Huang J."/>
            <person name="Chen G.Z."/>
            <person name="Huang M.Z."/>
            <person name="Huang L."/>
            <person name="Peng D.H."/>
            <person name="Luo Y.B."/>
            <person name="Zou S.Q."/>
            <person name="Chen S.P."/>
            <person name="Lan S."/>
            <person name="Tsai W.C."/>
            <person name="Van de Peer Y."/>
            <person name="Liu Z.J."/>
        </authorList>
    </citation>
    <scope>NUCLEOTIDE SEQUENCE [LARGE SCALE GENOMIC DNA]</scope>
    <source>
        <strain evidence="3">Lor288</strain>
    </source>
</reference>
<sequence length="759" mass="85459">MGTASEGSEGGGIVGDCGVGTIVWVRRRNGSWWPGRVLGADELADSHLMSLRSGTPVKLLGRDDASVDWYNLEKSKRVKPFRCGEFDACIEKAEASYSTPIKRREKYARREDAILHALELERQQREIKQESTTAGNTILSICERDSNHYTSEILVHSRLSNQKSHNSSRKVTPLLDEYYLDHPLLLHRNRQDKPENDKHEITTHMRVEDVGAEFFESKGKLIHSVSGANSFITDESQLDLLPQSGHNSVFITQAANCKNFSIPKRKSLLAGSINDTIPKRKSPGAINDTPTKRRDRRRPLVKVLQSSIKLPVSYSLQPHHDSCINTIPGEENHADITHGAQKDITVYSSHDTEDPLYYSRNLLKQLPEYAGNAYQLQHSGCMSNESTPSGWTEGNEFDSSATDSELEIVEEKLRSGITQPFELTAESPIESGMSQWHLKGKRKNRTITKRLHESVEEKKLGGTDRSDVLLKEASPDKFEFALINDSLGQKISSEKESDYDTEDDELFAGDENKRDDLLSQNSDYIDSDDDPRRISQTGWGSVRPFLTWRAYWDGPENDHERFYGYPFTRRMTPMLVDVDLKVQARYQGEHVPLVSVVSKLNGKAIIGHGVRIEVLEDGSTDQFLLPSNESDEDTMPLQIWRTAKRTAPRAPRPNPNPLKSPYLENSAPRMKKKSIYHSHRSASGRFQRKPLKTASLSSSQKTRALSSFVSEKQLGSRGVFSSGLIKPDGPMPRTTCIPTKVVFSRIMESLGRPMGPTRR</sequence>
<gene>
    <name evidence="3" type="ORF">KSP40_PGU007695</name>
</gene>
<dbReference type="Gene3D" id="2.30.30.140">
    <property type="match status" value="1"/>
</dbReference>
<feature type="compositionally biased region" description="Acidic residues" evidence="1">
    <location>
        <begin position="499"/>
        <end position="508"/>
    </location>
</feature>
<dbReference type="SUPFAM" id="SSF63748">
    <property type="entry name" value="Tudor/PWWP/MBT"/>
    <property type="match status" value="1"/>
</dbReference>
<evidence type="ECO:0000313" key="3">
    <source>
        <dbReference type="EMBL" id="KAK8947942.1"/>
    </source>
</evidence>
<proteinExistence type="predicted"/>
<organism evidence="3 4">
    <name type="scientific">Platanthera guangdongensis</name>
    <dbReference type="NCBI Taxonomy" id="2320717"/>
    <lineage>
        <taxon>Eukaryota</taxon>
        <taxon>Viridiplantae</taxon>
        <taxon>Streptophyta</taxon>
        <taxon>Embryophyta</taxon>
        <taxon>Tracheophyta</taxon>
        <taxon>Spermatophyta</taxon>
        <taxon>Magnoliopsida</taxon>
        <taxon>Liliopsida</taxon>
        <taxon>Asparagales</taxon>
        <taxon>Orchidaceae</taxon>
        <taxon>Orchidoideae</taxon>
        <taxon>Orchideae</taxon>
        <taxon>Orchidinae</taxon>
        <taxon>Platanthera</taxon>
    </lineage>
</organism>
<dbReference type="CDD" id="cd05162">
    <property type="entry name" value="PWWP"/>
    <property type="match status" value="1"/>
</dbReference>
<dbReference type="Proteomes" id="UP001412067">
    <property type="component" value="Unassembled WGS sequence"/>
</dbReference>
<feature type="region of interest" description="Disordered" evidence="1">
    <location>
        <begin position="645"/>
        <end position="664"/>
    </location>
</feature>
<accession>A0ABR2LSF6</accession>
<dbReference type="InterPro" id="IPR000313">
    <property type="entry name" value="PWWP_dom"/>
</dbReference>
<dbReference type="InterPro" id="IPR044679">
    <property type="entry name" value="PWWP2-like"/>
</dbReference>
<evidence type="ECO:0000256" key="1">
    <source>
        <dbReference type="SAM" id="MobiDB-lite"/>
    </source>
</evidence>
<feature type="compositionally biased region" description="Polar residues" evidence="1">
    <location>
        <begin position="694"/>
        <end position="709"/>
    </location>
</feature>
<name>A0ABR2LSF6_9ASPA</name>
<dbReference type="PANTHER" id="PTHR33697:SF2">
    <property type="entry name" value="T17B22.17 PROTEIN"/>
    <property type="match status" value="1"/>
</dbReference>
<feature type="region of interest" description="Disordered" evidence="1">
    <location>
        <begin position="673"/>
        <end position="709"/>
    </location>
</feature>
<keyword evidence="4" id="KW-1185">Reference proteome</keyword>
<dbReference type="PROSITE" id="PS50812">
    <property type="entry name" value="PWWP"/>
    <property type="match status" value="1"/>
</dbReference>